<proteinExistence type="predicted"/>
<organism evidence="2 3">
    <name type="scientific">Aspergillus cavernicola</name>
    <dbReference type="NCBI Taxonomy" id="176166"/>
    <lineage>
        <taxon>Eukaryota</taxon>
        <taxon>Fungi</taxon>
        <taxon>Dikarya</taxon>
        <taxon>Ascomycota</taxon>
        <taxon>Pezizomycotina</taxon>
        <taxon>Eurotiomycetes</taxon>
        <taxon>Eurotiomycetidae</taxon>
        <taxon>Eurotiales</taxon>
        <taxon>Aspergillaceae</taxon>
        <taxon>Aspergillus</taxon>
        <taxon>Aspergillus subgen. Nidulantes</taxon>
    </lineage>
</organism>
<keyword evidence="1" id="KW-0472">Membrane</keyword>
<feature type="transmembrane region" description="Helical" evidence="1">
    <location>
        <begin position="89"/>
        <end position="106"/>
    </location>
</feature>
<feature type="transmembrane region" description="Helical" evidence="1">
    <location>
        <begin position="46"/>
        <end position="69"/>
    </location>
</feature>
<keyword evidence="1" id="KW-0812">Transmembrane</keyword>
<name>A0ABR4IRZ9_9EURO</name>
<dbReference type="Proteomes" id="UP001610335">
    <property type="component" value="Unassembled WGS sequence"/>
</dbReference>
<sequence length="233" mass="25728">MASASDITPLLANSEALEAGEYERPQDVDHITAIQHHPTPSLRTTVVLTHLSAVLAILGFIFDITVISIDAAAPNGFYMYWNLRERVQGMFGISILTVIASSLNLARLRHSRQPLWTWVNLIIDAVIVIYTINLAPEAIALNFDQSPDSWLPDEKAASVARAVVVLLGIGLISGLIGGLVHLILFPLRCYASFKSGSWRNPQAWRIPSGEFKIEFSVKFLRQEGARESRAPEL</sequence>
<evidence type="ECO:0000313" key="2">
    <source>
        <dbReference type="EMBL" id="KAL2830553.1"/>
    </source>
</evidence>
<gene>
    <name evidence="2" type="ORF">BDW59DRAFT_18469</name>
</gene>
<evidence type="ECO:0000256" key="1">
    <source>
        <dbReference type="SAM" id="Phobius"/>
    </source>
</evidence>
<keyword evidence="1" id="KW-1133">Transmembrane helix</keyword>
<accession>A0ABR4IRZ9</accession>
<keyword evidence="3" id="KW-1185">Reference proteome</keyword>
<evidence type="ECO:0000313" key="3">
    <source>
        <dbReference type="Proteomes" id="UP001610335"/>
    </source>
</evidence>
<protein>
    <submittedName>
        <fullName evidence="2">Uncharacterized protein</fullName>
    </submittedName>
</protein>
<reference evidence="2 3" key="1">
    <citation type="submission" date="2024-07" db="EMBL/GenBank/DDBJ databases">
        <title>Section-level genome sequencing and comparative genomics of Aspergillus sections Usti and Cavernicolus.</title>
        <authorList>
            <consortium name="Lawrence Berkeley National Laboratory"/>
            <person name="Nybo J.L."/>
            <person name="Vesth T.C."/>
            <person name="Theobald S."/>
            <person name="Frisvad J.C."/>
            <person name="Larsen T.O."/>
            <person name="Kjaerboelling I."/>
            <person name="Rothschild-Mancinelli K."/>
            <person name="Lyhne E.K."/>
            <person name="Kogle M.E."/>
            <person name="Barry K."/>
            <person name="Clum A."/>
            <person name="Na H."/>
            <person name="Ledsgaard L."/>
            <person name="Lin J."/>
            <person name="Lipzen A."/>
            <person name="Kuo A."/>
            <person name="Riley R."/>
            <person name="Mondo S."/>
            <person name="LaButti K."/>
            <person name="Haridas S."/>
            <person name="Pangalinan J."/>
            <person name="Salamov A.A."/>
            <person name="Simmons B.A."/>
            <person name="Magnuson J.K."/>
            <person name="Chen J."/>
            <person name="Drula E."/>
            <person name="Henrissat B."/>
            <person name="Wiebenga A."/>
            <person name="Lubbers R.J."/>
            <person name="Gomes A.C."/>
            <person name="Makela M.R."/>
            <person name="Stajich J."/>
            <person name="Grigoriev I.V."/>
            <person name="Mortensen U.H."/>
            <person name="De vries R.P."/>
            <person name="Baker S.E."/>
            <person name="Andersen M.R."/>
        </authorList>
    </citation>
    <scope>NUCLEOTIDE SEQUENCE [LARGE SCALE GENOMIC DNA]</scope>
    <source>
        <strain evidence="2 3">CBS 600.67</strain>
    </source>
</reference>
<comment type="caution">
    <text evidence="2">The sequence shown here is derived from an EMBL/GenBank/DDBJ whole genome shotgun (WGS) entry which is preliminary data.</text>
</comment>
<feature type="transmembrane region" description="Helical" evidence="1">
    <location>
        <begin position="159"/>
        <end position="185"/>
    </location>
</feature>
<dbReference type="EMBL" id="JBFXLS010000012">
    <property type="protein sequence ID" value="KAL2830553.1"/>
    <property type="molecule type" value="Genomic_DNA"/>
</dbReference>
<feature type="transmembrane region" description="Helical" evidence="1">
    <location>
        <begin position="118"/>
        <end position="139"/>
    </location>
</feature>